<dbReference type="RefSeq" id="WP_160611866.1">
    <property type="nucleotide sequence ID" value="NZ_WTZA01000002.1"/>
</dbReference>
<dbReference type="PROSITE" id="PS51257">
    <property type="entry name" value="PROKAR_LIPOPROTEIN"/>
    <property type="match status" value="1"/>
</dbReference>
<keyword evidence="4" id="KW-0378">Hydrolase</keyword>
<dbReference type="PANTHER" id="PTHR11647:SF1">
    <property type="entry name" value="COLLAPSIN RESPONSE MEDIATOR PROTEIN"/>
    <property type="match status" value="1"/>
</dbReference>
<feature type="domain" description="Amidohydrolase 3" evidence="3">
    <location>
        <begin position="69"/>
        <end position="497"/>
    </location>
</feature>
<keyword evidence="5" id="KW-1185">Reference proteome</keyword>
<feature type="signal peptide" evidence="2">
    <location>
        <begin position="1"/>
        <end position="23"/>
    </location>
</feature>
<dbReference type="InterPro" id="IPR032466">
    <property type="entry name" value="Metal_Hydrolase"/>
</dbReference>
<feature type="region of interest" description="Disordered" evidence="1">
    <location>
        <begin position="508"/>
        <end position="527"/>
    </location>
</feature>
<dbReference type="GO" id="GO:0016812">
    <property type="term" value="F:hydrolase activity, acting on carbon-nitrogen (but not peptide) bonds, in cyclic amides"/>
    <property type="evidence" value="ECO:0007669"/>
    <property type="project" value="TreeGrafter"/>
</dbReference>
<dbReference type="GO" id="GO:0005829">
    <property type="term" value="C:cytosol"/>
    <property type="evidence" value="ECO:0007669"/>
    <property type="project" value="TreeGrafter"/>
</dbReference>
<reference evidence="4 5" key="1">
    <citation type="submission" date="2019-12" db="EMBL/GenBank/DDBJ databases">
        <title>Genomic-based taxomic classification of the family Erythrobacteraceae.</title>
        <authorList>
            <person name="Xu L."/>
        </authorList>
    </citation>
    <scope>NUCLEOTIDE SEQUENCE [LARGE SCALE GENOMIC DNA]</scope>
    <source>
        <strain evidence="4 5">100921-2</strain>
    </source>
</reference>
<dbReference type="SUPFAM" id="SSF51556">
    <property type="entry name" value="Metallo-dependent hydrolases"/>
    <property type="match status" value="1"/>
</dbReference>
<name>A0A6I4TFW4_9SPHN</name>
<accession>A0A6I4TFW4</accession>
<sequence>MRRLAPALAVALLASCTTPPHGAADAPFDLLIRGGTVYPGGAAPFRGDIAIRGDRIVAIGPGVAGSAARTIDARGMIVSPGFIDPHTHMTGWLTDPDPKRRLVEPFLAQGVTTAVVGNDGGGPVEIAALLDGAGERPVGINFAAFTGFGTIRAAVIGDARRAPTADELSRETAVVRRAMCEGALGISTGLFYAPQSFSEKPEVVALARTAGEMGGIYDTHLRDESDYTVGLGVAVDETIAIAREAGIPVHISHIKALGVNVHGMAPAIIDKVEAARAAGLAVTASQYPWEASGTSMVASLVPLWALDGGRQAMLARLEDPAQQERVRVGMAENLGRRGGAGTLLIAEGRWKGSRLSHVAAAMHTDPISAAIAVIRTGDVGVVSFNMAEADIAAFMRQPWVVTGSDASGGHPRVFGSFARKYAVYVRERQVLSLRDFIDRSTAVTADILGIADRGRLKVGHFADVAVFDPATFAARATYEEPERTAVGMRVVIVNGRVALEGGALTGTAAGRALRHRPPPGRCPDQSR</sequence>
<keyword evidence="2" id="KW-0732">Signal</keyword>
<evidence type="ECO:0000256" key="1">
    <source>
        <dbReference type="SAM" id="MobiDB-lite"/>
    </source>
</evidence>
<comment type="caution">
    <text evidence="4">The sequence shown here is derived from an EMBL/GenBank/DDBJ whole genome shotgun (WGS) entry which is preliminary data.</text>
</comment>
<evidence type="ECO:0000313" key="5">
    <source>
        <dbReference type="Proteomes" id="UP000439522"/>
    </source>
</evidence>
<dbReference type="Proteomes" id="UP000439522">
    <property type="component" value="Unassembled WGS sequence"/>
</dbReference>
<dbReference type="Gene3D" id="2.30.40.10">
    <property type="entry name" value="Urease, subunit C, domain 1"/>
    <property type="match status" value="1"/>
</dbReference>
<feature type="chain" id="PRO_5026021324" evidence="2">
    <location>
        <begin position="24"/>
        <end position="527"/>
    </location>
</feature>
<dbReference type="AlphaFoldDB" id="A0A6I4TFW4"/>
<gene>
    <name evidence="4" type="ORF">GRI40_12480</name>
</gene>
<dbReference type="PANTHER" id="PTHR11647">
    <property type="entry name" value="HYDRANTOINASE/DIHYDROPYRIMIDINASE FAMILY MEMBER"/>
    <property type="match status" value="1"/>
</dbReference>
<dbReference type="Gene3D" id="3.20.20.140">
    <property type="entry name" value="Metal-dependent hydrolases"/>
    <property type="match status" value="2"/>
</dbReference>
<dbReference type="EMBL" id="WTZA01000002">
    <property type="protein sequence ID" value="MXO76033.1"/>
    <property type="molecule type" value="Genomic_DNA"/>
</dbReference>
<protein>
    <submittedName>
        <fullName evidence="4">Amidohydrolase family protein</fullName>
    </submittedName>
</protein>
<dbReference type="OrthoDB" id="9766983at2"/>
<evidence type="ECO:0000259" key="3">
    <source>
        <dbReference type="Pfam" id="PF07969"/>
    </source>
</evidence>
<evidence type="ECO:0000313" key="4">
    <source>
        <dbReference type="EMBL" id="MXO76033.1"/>
    </source>
</evidence>
<dbReference type="Pfam" id="PF07969">
    <property type="entry name" value="Amidohydro_3"/>
    <property type="match status" value="1"/>
</dbReference>
<dbReference type="SUPFAM" id="SSF51338">
    <property type="entry name" value="Composite domain of metallo-dependent hydrolases"/>
    <property type="match status" value="1"/>
</dbReference>
<organism evidence="4 5">
    <name type="scientific">Tsuneonella aeria</name>
    <dbReference type="NCBI Taxonomy" id="1837929"/>
    <lineage>
        <taxon>Bacteria</taxon>
        <taxon>Pseudomonadati</taxon>
        <taxon>Pseudomonadota</taxon>
        <taxon>Alphaproteobacteria</taxon>
        <taxon>Sphingomonadales</taxon>
        <taxon>Erythrobacteraceae</taxon>
        <taxon>Tsuneonella</taxon>
    </lineage>
</organism>
<dbReference type="InterPro" id="IPR050378">
    <property type="entry name" value="Metallo-dep_Hydrolases_sf"/>
</dbReference>
<evidence type="ECO:0000256" key="2">
    <source>
        <dbReference type="SAM" id="SignalP"/>
    </source>
</evidence>
<proteinExistence type="predicted"/>
<dbReference type="InterPro" id="IPR011059">
    <property type="entry name" value="Metal-dep_hydrolase_composite"/>
</dbReference>
<dbReference type="InterPro" id="IPR013108">
    <property type="entry name" value="Amidohydro_3"/>
</dbReference>